<proteinExistence type="predicted"/>
<organism evidence="3">
    <name type="scientific">Nymphaea colorata</name>
    <name type="common">pocket water lily</name>
    <dbReference type="NCBI Taxonomy" id="210225"/>
    <lineage>
        <taxon>Eukaryota</taxon>
        <taxon>Viridiplantae</taxon>
        <taxon>Streptophyta</taxon>
        <taxon>Embryophyta</taxon>
        <taxon>Tracheophyta</taxon>
        <taxon>Spermatophyta</taxon>
        <taxon>Magnoliopsida</taxon>
        <taxon>Nymphaeales</taxon>
        <taxon>Nymphaeaceae</taxon>
        <taxon>Nymphaea</taxon>
    </lineage>
</organism>
<evidence type="ECO:0000313" key="3">
    <source>
        <dbReference type="EMBL" id="VVV49673.1"/>
    </source>
</evidence>
<dbReference type="AlphaFoldDB" id="A0A5K0W7X3"/>
<protein>
    <submittedName>
        <fullName evidence="3">Uncharacterized protein</fullName>
    </submittedName>
</protein>
<feature type="compositionally biased region" description="Low complexity" evidence="1">
    <location>
        <begin position="75"/>
        <end position="97"/>
    </location>
</feature>
<keyword evidence="2" id="KW-0812">Transmembrane</keyword>
<keyword evidence="2" id="KW-0472">Membrane</keyword>
<dbReference type="EMBL" id="LR721774">
    <property type="protein sequence ID" value="VVV49673.1"/>
    <property type="molecule type" value="Genomic_DNA"/>
</dbReference>
<keyword evidence="2" id="KW-1133">Transmembrane helix</keyword>
<reference evidence="3" key="1">
    <citation type="submission" date="2019-09" db="EMBL/GenBank/DDBJ databases">
        <authorList>
            <person name="Zhang L."/>
        </authorList>
    </citation>
    <scope>NUCLEOTIDE SEQUENCE</scope>
</reference>
<gene>
    <name evidence="3" type="ORF">NYM_LOCUS3098</name>
</gene>
<dbReference type="Gramene" id="NC1G0181890.1">
    <property type="protein sequence ID" value="NC1G0181890.1:cds"/>
    <property type="gene ID" value="NC1G0181890"/>
</dbReference>
<evidence type="ECO:0000256" key="2">
    <source>
        <dbReference type="SAM" id="Phobius"/>
    </source>
</evidence>
<feature type="transmembrane region" description="Helical" evidence="2">
    <location>
        <begin position="42"/>
        <end position="62"/>
    </location>
</feature>
<name>A0A5K0W7X3_9MAGN</name>
<feature type="region of interest" description="Disordered" evidence="1">
    <location>
        <begin position="71"/>
        <end position="109"/>
    </location>
</feature>
<sequence length="133" mass="14775">MNSLTPLSSAPILHLCKTTCSSSRRLVFLSSSCPQILPLHSFFTVVFLELTGPAYSALLLLLRRRRLPLTREATSRSSPSTTSPKRIGPSSTSITSIQRRRSRRRLVASSPQAPFRILRRLLSACPPRTLSTE</sequence>
<evidence type="ECO:0000256" key="1">
    <source>
        <dbReference type="SAM" id="MobiDB-lite"/>
    </source>
</evidence>
<accession>A0A5K0W7X3</accession>